<dbReference type="RefSeq" id="XP_022317978.1">
    <property type="nucleotide sequence ID" value="XM_022462270.1"/>
</dbReference>
<feature type="domain" description="Arrestin-like N-terminal" evidence="2">
    <location>
        <begin position="4"/>
        <end position="130"/>
    </location>
</feature>
<dbReference type="AlphaFoldDB" id="A0A8B8CQ67"/>
<dbReference type="OrthoDB" id="7785529at2759"/>
<dbReference type="GO" id="GO:0015031">
    <property type="term" value="P:protein transport"/>
    <property type="evidence" value="ECO:0007669"/>
    <property type="project" value="TreeGrafter"/>
</dbReference>
<dbReference type="InterPro" id="IPR011022">
    <property type="entry name" value="Arrestin_C-like"/>
</dbReference>
<evidence type="ECO:0000313" key="4">
    <source>
        <dbReference type="Proteomes" id="UP000694844"/>
    </source>
</evidence>
<dbReference type="InterPro" id="IPR011021">
    <property type="entry name" value="Arrestin-like_N"/>
</dbReference>
<dbReference type="SUPFAM" id="SSF81296">
    <property type="entry name" value="E set domains"/>
    <property type="match status" value="2"/>
</dbReference>
<feature type="domain" description="Arrestin C-terminal-like" evidence="3">
    <location>
        <begin position="173"/>
        <end position="320"/>
    </location>
</feature>
<dbReference type="Gene3D" id="2.60.40.640">
    <property type="match status" value="2"/>
</dbReference>
<dbReference type="Proteomes" id="UP000694844">
    <property type="component" value="Chromosome 2"/>
</dbReference>
<evidence type="ECO:0000259" key="3">
    <source>
        <dbReference type="Pfam" id="PF02752"/>
    </source>
</evidence>
<evidence type="ECO:0000313" key="5">
    <source>
        <dbReference type="RefSeq" id="XP_022317978.1"/>
    </source>
</evidence>
<dbReference type="Pfam" id="PF00339">
    <property type="entry name" value="Arrestin_N"/>
    <property type="match status" value="1"/>
</dbReference>
<protein>
    <submittedName>
        <fullName evidence="5">Arrestin domain-containing protein A-like isoform X1</fullName>
    </submittedName>
</protein>
<keyword evidence="4" id="KW-1185">Reference proteome</keyword>
<dbReference type="InterPro" id="IPR014752">
    <property type="entry name" value="Arrestin-like_C"/>
</dbReference>
<evidence type="ECO:0000259" key="2">
    <source>
        <dbReference type="Pfam" id="PF00339"/>
    </source>
</evidence>
<sequence length="376" mass="42410">MNEIILRTNKGEYNPGENVYGVVYLNICNPTAGRGVRLKFEGVESITYHCAGNADHEGPVLTDSKYYIDAQDVTLYTCGEMDVMGIGSYCFPFKVSLLSEIPGSFSSEKGTETGKWLASVQYWLKAELIGAESIDTVQFLVVNHPLPSFLLPNDPPMAVDCKIEVSHLLFLKKSMHVTAKLTKQVWQSGDVAKLRIIITNNTDVNVSRITIKLCRELILVKRGIVIPCYDPKVMVDEGNDRMYIRPEGVDPKVVWENMISACSKDVLNKGLQEIWIPLKHKDNSPVLTSLNGHHIQCFYYIDISVTLQNHQEGNLTVPIYCLIHPRNKEFLEWKPPSWIYESEVIMGKSIFSVSETALRSEAFSDIPRFQALESDD</sequence>
<gene>
    <name evidence="5" type="primary">LOC111121133</name>
</gene>
<name>A0A8B8CQ67_CRAVI</name>
<dbReference type="PANTHER" id="PTHR11188:SF17">
    <property type="entry name" value="FI21816P1"/>
    <property type="match status" value="1"/>
</dbReference>
<proteinExistence type="inferred from homology"/>
<dbReference type="GO" id="GO:0005737">
    <property type="term" value="C:cytoplasm"/>
    <property type="evidence" value="ECO:0007669"/>
    <property type="project" value="TreeGrafter"/>
</dbReference>
<dbReference type="Pfam" id="PF02752">
    <property type="entry name" value="Arrestin_C"/>
    <property type="match status" value="1"/>
</dbReference>
<comment type="similarity">
    <text evidence="1">Belongs to the arrestin family.</text>
</comment>
<dbReference type="KEGG" id="cvn:111121133"/>
<accession>A0A8B8CQ67</accession>
<reference evidence="5" key="1">
    <citation type="submission" date="2025-08" db="UniProtKB">
        <authorList>
            <consortium name="RefSeq"/>
        </authorList>
    </citation>
    <scope>IDENTIFICATION</scope>
    <source>
        <tissue evidence="5">Whole sample</tissue>
    </source>
</reference>
<dbReference type="PANTHER" id="PTHR11188">
    <property type="entry name" value="ARRESTIN DOMAIN CONTAINING PROTEIN"/>
    <property type="match status" value="1"/>
</dbReference>
<dbReference type="InterPro" id="IPR050357">
    <property type="entry name" value="Arrestin_domain-protein"/>
</dbReference>
<evidence type="ECO:0000256" key="1">
    <source>
        <dbReference type="ARBA" id="ARBA00005298"/>
    </source>
</evidence>
<dbReference type="GeneID" id="111121133"/>
<organism evidence="4 5">
    <name type="scientific">Crassostrea virginica</name>
    <name type="common">Eastern oyster</name>
    <dbReference type="NCBI Taxonomy" id="6565"/>
    <lineage>
        <taxon>Eukaryota</taxon>
        <taxon>Metazoa</taxon>
        <taxon>Spiralia</taxon>
        <taxon>Lophotrochozoa</taxon>
        <taxon>Mollusca</taxon>
        <taxon>Bivalvia</taxon>
        <taxon>Autobranchia</taxon>
        <taxon>Pteriomorphia</taxon>
        <taxon>Ostreida</taxon>
        <taxon>Ostreoidea</taxon>
        <taxon>Ostreidae</taxon>
        <taxon>Crassostrea</taxon>
    </lineage>
</organism>
<dbReference type="InterPro" id="IPR014756">
    <property type="entry name" value="Ig_E-set"/>
</dbReference>